<dbReference type="Proteomes" id="UP000799444">
    <property type="component" value="Unassembled WGS sequence"/>
</dbReference>
<accession>A0A9P4R8Z0</accession>
<feature type="region of interest" description="Disordered" evidence="1">
    <location>
        <begin position="44"/>
        <end position="137"/>
    </location>
</feature>
<evidence type="ECO:0000313" key="2">
    <source>
        <dbReference type="EMBL" id="KAF2739345.1"/>
    </source>
</evidence>
<evidence type="ECO:0000313" key="3">
    <source>
        <dbReference type="Proteomes" id="UP000799444"/>
    </source>
</evidence>
<sequence length="176" mass="18867">MTNQQTCDHPKQNTDRRVVDDAVDYDAKPSELCRLFAAISNSNSSLAMPPLYEPRLSDPDPKTLNFPAGDSGSVGADPPATSNPSKAVARVHLSGRGPAIVKRSRSRSGQGRCTSRLIPHNHSASPDHFHTRSAPSRPIARAVAAKSLQRPGLARRQCHEGVVTSACALDLRTQDG</sequence>
<evidence type="ECO:0000256" key="1">
    <source>
        <dbReference type="SAM" id="MobiDB-lite"/>
    </source>
</evidence>
<dbReference type="EMBL" id="ML996105">
    <property type="protein sequence ID" value="KAF2739345.1"/>
    <property type="molecule type" value="Genomic_DNA"/>
</dbReference>
<protein>
    <submittedName>
        <fullName evidence="2">Uncharacterized protein</fullName>
    </submittedName>
</protein>
<name>A0A9P4R8Z0_9PLEO</name>
<keyword evidence="3" id="KW-1185">Reference proteome</keyword>
<reference evidence="2" key="1">
    <citation type="journal article" date="2020" name="Stud. Mycol.">
        <title>101 Dothideomycetes genomes: a test case for predicting lifestyles and emergence of pathogens.</title>
        <authorList>
            <person name="Haridas S."/>
            <person name="Albert R."/>
            <person name="Binder M."/>
            <person name="Bloem J."/>
            <person name="Labutti K."/>
            <person name="Salamov A."/>
            <person name="Andreopoulos B."/>
            <person name="Baker S."/>
            <person name="Barry K."/>
            <person name="Bills G."/>
            <person name="Bluhm B."/>
            <person name="Cannon C."/>
            <person name="Castanera R."/>
            <person name="Culley D."/>
            <person name="Daum C."/>
            <person name="Ezra D."/>
            <person name="Gonzalez J."/>
            <person name="Henrissat B."/>
            <person name="Kuo A."/>
            <person name="Liang C."/>
            <person name="Lipzen A."/>
            <person name="Lutzoni F."/>
            <person name="Magnuson J."/>
            <person name="Mondo S."/>
            <person name="Nolan M."/>
            <person name="Ohm R."/>
            <person name="Pangilinan J."/>
            <person name="Park H.-J."/>
            <person name="Ramirez L."/>
            <person name="Alfaro M."/>
            <person name="Sun H."/>
            <person name="Tritt A."/>
            <person name="Yoshinaga Y."/>
            <person name="Zwiers L.-H."/>
            <person name="Turgeon B."/>
            <person name="Goodwin S."/>
            <person name="Spatafora J."/>
            <person name="Crous P."/>
            <person name="Grigoriev I."/>
        </authorList>
    </citation>
    <scope>NUCLEOTIDE SEQUENCE</scope>
    <source>
        <strain evidence="2">CBS 125425</strain>
    </source>
</reference>
<gene>
    <name evidence="2" type="ORF">EJ04DRAFT_357754</name>
</gene>
<comment type="caution">
    <text evidence="2">The sequence shown here is derived from an EMBL/GenBank/DDBJ whole genome shotgun (WGS) entry which is preliminary data.</text>
</comment>
<proteinExistence type="predicted"/>
<dbReference type="AlphaFoldDB" id="A0A9P4R8Z0"/>
<organism evidence="2 3">
    <name type="scientific">Polyplosphaeria fusca</name>
    <dbReference type="NCBI Taxonomy" id="682080"/>
    <lineage>
        <taxon>Eukaryota</taxon>
        <taxon>Fungi</taxon>
        <taxon>Dikarya</taxon>
        <taxon>Ascomycota</taxon>
        <taxon>Pezizomycotina</taxon>
        <taxon>Dothideomycetes</taxon>
        <taxon>Pleosporomycetidae</taxon>
        <taxon>Pleosporales</taxon>
        <taxon>Tetraplosphaeriaceae</taxon>
        <taxon>Polyplosphaeria</taxon>
    </lineage>
</organism>